<keyword evidence="1" id="KW-0472">Membrane</keyword>
<comment type="caution">
    <text evidence="2">The sequence shown here is derived from an EMBL/GenBank/DDBJ whole genome shotgun (WGS) entry which is preliminary data.</text>
</comment>
<accession>A0A4V3WUS9</accession>
<dbReference type="GeneID" id="82191565"/>
<dbReference type="RefSeq" id="WP_016310378.1">
    <property type="nucleotide sequence ID" value="NZ_CAJTDR010000001.1"/>
</dbReference>
<proteinExistence type="predicted"/>
<organism evidence="2 3">
    <name type="scientific">Adlercreutzia caecimuris</name>
    <dbReference type="NCBI Taxonomy" id="671266"/>
    <lineage>
        <taxon>Bacteria</taxon>
        <taxon>Bacillati</taxon>
        <taxon>Actinomycetota</taxon>
        <taxon>Coriobacteriia</taxon>
        <taxon>Eggerthellales</taxon>
        <taxon>Eggerthellaceae</taxon>
        <taxon>Adlercreutzia</taxon>
    </lineage>
</organism>
<gene>
    <name evidence="2" type="ORF">E5986_07150</name>
</gene>
<keyword evidence="1" id="KW-1133">Transmembrane helix</keyword>
<feature type="transmembrane region" description="Helical" evidence="1">
    <location>
        <begin position="6"/>
        <end position="28"/>
    </location>
</feature>
<sequence length="70" mass="7182">MITTHALTILVGALAFAFVLIGAGVVYLQRHIDEGLAKVNKRLDALEPGHSASAETGDAAVAVGTLKAAR</sequence>
<dbReference type="EMBL" id="SSTJ01000008">
    <property type="protein sequence ID" value="THG37017.1"/>
    <property type="molecule type" value="Genomic_DNA"/>
</dbReference>
<dbReference type="AlphaFoldDB" id="A0A4V3WUS9"/>
<name>A0A4V3WUS9_9ACTN</name>
<protein>
    <submittedName>
        <fullName evidence="2">Uncharacterized protein</fullName>
    </submittedName>
</protein>
<keyword evidence="1" id="KW-0812">Transmembrane</keyword>
<evidence type="ECO:0000313" key="3">
    <source>
        <dbReference type="Proteomes" id="UP000308978"/>
    </source>
</evidence>
<dbReference type="Proteomes" id="UP000308978">
    <property type="component" value="Unassembled WGS sequence"/>
</dbReference>
<reference evidence="2 3" key="1">
    <citation type="submission" date="2019-04" db="EMBL/GenBank/DDBJ databases">
        <title>Microbes associate with the intestines of laboratory mice.</title>
        <authorList>
            <person name="Navarre W."/>
            <person name="Wong E."/>
            <person name="Huang K.C."/>
            <person name="Tropini C."/>
            <person name="Ng K."/>
            <person name="Yu B."/>
        </authorList>
    </citation>
    <scope>NUCLEOTIDE SEQUENCE [LARGE SCALE GENOMIC DNA]</scope>
    <source>
        <strain evidence="2 3">NM80_B27</strain>
    </source>
</reference>
<evidence type="ECO:0000313" key="2">
    <source>
        <dbReference type="EMBL" id="THG37017.1"/>
    </source>
</evidence>
<evidence type="ECO:0000256" key="1">
    <source>
        <dbReference type="SAM" id="Phobius"/>
    </source>
</evidence>